<protein>
    <recommendedName>
        <fullName evidence="5">Cytochrome c domain-containing protein</fullName>
    </recommendedName>
</protein>
<evidence type="ECO:0008006" key="5">
    <source>
        <dbReference type="Google" id="ProtNLM"/>
    </source>
</evidence>
<organism evidence="3 4">
    <name type="scientific">Tahibacter amnicola</name>
    <dbReference type="NCBI Taxonomy" id="2976241"/>
    <lineage>
        <taxon>Bacteria</taxon>
        <taxon>Pseudomonadati</taxon>
        <taxon>Pseudomonadota</taxon>
        <taxon>Gammaproteobacteria</taxon>
        <taxon>Lysobacterales</taxon>
        <taxon>Rhodanobacteraceae</taxon>
        <taxon>Tahibacter</taxon>
    </lineage>
</organism>
<feature type="signal peptide" evidence="2">
    <location>
        <begin position="1"/>
        <end position="23"/>
    </location>
</feature>
<evidence type="ECO:0000256" key="2">
    <source>
        <dbReference type="SAM" id="SignalP"/>
    </source>
</evidence>
<evidence type="ECO:0000256" key="1">
    <source>
        <dbReference type="SAM" id="MobiDB-lite"/>
    </source>
</evidence>
<evidence type="ECO:0000313" key="4">
    <source>
        <dbReference type="Proteomes" id="UP001064632"/>
    </source>
</evidence>
<keyword evidence="4" id="KW-1185">Reference proteome</keyword>
<name>A0ABY6BIE1_9GAMM</name>
<reference evidence="3" key="1">
    <citation type="submission" date="2022-09" db="EMBL/GenBank/DDBJ databases">
        <title>Tahibacter sp. nov., isolated from a fresh water.</title>
        <authorList>
            <person name="Baek J.H."/>
            <person name="Lee J.K."/>
            <person name="Kim J.M."/>
            <person name="Jeon C.O."/>
        </authorList>
    </citation>
    <scope>NUCLEOTIDE SEQUENCE</scope>
    <source>
        <strain evidence="3">W38</strain>
    </source>
</reference>
<feature type="compositionally biased region" description="Basic and acidic residues" evidence="1">
    <location>
        <begin position="571"/>
        <end position="582"/>
    </location>
</feature>
<sequence>MKRAMLWGTAVVSMLCGWSATFAADPVCKDKTTNGSISPATNNIPGVMYFNSKPKDAAACAMRVVDGKIVVDPAVSNPAMSCPDMAAWKLFADAVTQEFWNRWAADQQTWPNKPLPICTDKVTTNCCNPSSNSNPGYTDKENPAVNCPYFPGDHLGEGAPRLREAGPLSKAHFNAMGRRNSDGNLRAPNIDDTGRDIRQSMAEIVFRNKSMFDFVFRNDIYHQEGIAAVFNRNAANISGSTAGLPYRLTSTAGALTEIDFPIDAVMIKSNWLEKGRAQALGLRDDPNAPYIKMTINTRVTDNNGSILVKGEHWLVAMHISSKDIPNWLWATWEHVNNPGRCDYIGCNDSYGYSTADKVGANQATNYTTPFEQCDDLDLASWIFKLNQVYPSGPRSEGLSAIFQGMGIGTAKASYDNPETQAPTPADRAWLSYRLKGSQTEFTDSTGGTTLLGNSVTEGGFMQTSSCITCHARAGTTAKGTIPLALGVFVNSLNETGYLQSENGTPDPNLYYASNQPPALTVLQTDFVWGFLTANCLNGASLPCPVPPAADSANGAKKASPKAAPAVQPARSARERIHTGTLP</sequence>
<proteinExistence type="predicted"/>
<feature type="chain" id="PRO_5046368683" description="Cytochrome c domain-containing protein" evidence="2">
    <location>
        <begin position="24"/>
        <end position="582"/>
    </location>
</feature>
<gene>
    <name evidence="3" type="ORF">N4264_09100</name>
</gene>
<evidence type="ECO:0000313" key="3">
    <source>
        <dbReference type="EMBL" id="UXI69769.1"/>
    </source>
</evidence>
<dbReference type="RefSeq" id="WP_261696722.1">
    <property type="nucleotide sequence ID" value="NZ_CP104694.1"/>
</dbReference>
<dbReference type="Proteomes" id="UP001064632">
    <property type="component" value="Chromosome"/>
</dbReference>
<dbReference type="EMBL" id="CP104694">
    <property type="protein sequence ID" value="UXI69769.1"/>
    <property type="molecule type" value="Genomic_DNA"/>
</dbReference>
<accession>A0ABY6BIE1</accession>
<feature type="region of interest" description="Disordered" evidence="1">
    <location>
        <begin position="549"/>
        <end position="582"/>
    </location>
</feature>
<feature type="compositionally biased region" description="Low complexity" evidence="1">
    <location>
        <begin position="552"/>
        <end position="569"/>
    </location>
</feature>
<keyword evidence="2" id="KW-0732">Signal</keyword>